<gene>
    <name evidence="1" type="ORF">RFI_03277</name>
</gene>
<accession>X6P6M2</accession>
<keyword evidence="2" id="KW-1185">Reference proteome</keyword>
<protein>
    <recommendedName>
        <fullName evidence="3">Kelch motif family protein</fullName>
    </recommendedName>
</protein>
<dbReference type="InterPro" id="IPR015915">
    <property type="entry name" value="Kelch-typ_b-propeller"/>
</dbReference>
<proteinExistence type="predicted"/>
<evidence type="ECO:0008006" key="3">
    <source>
        <dbReference type="Google" id="ProtNLM"/>
    </source>
</evidence>
<comment type="caution">
    <text evidence="1">The sequence shown here is derived from an EMBL/GenBank/DDBJ whole genome shotgun (WGS) entry which is preliminary data.</text>
</comment>
<evidence type="ECO:0000313" key="2">
    <source>
        <dbReference type="Proteomes" id="UP000023152"/>
    </source>
</evidence>
<dbReference type="AlphaFoldDB" id="X6P6M2"/>
<dbReference type="EMBL" id="ASPP01003110">
    <property type="protein sequence ID" value="ETO33826.1"/>
    <property type="molecule type" value="Genomic_DNA"/>
</dbReference>
<name>X6P6M2_RETFI</name>
<sequence length="159" mass="19424">MRKSFPFFDDFILFFGGQNYDGFCISNDVYKYSIVDKKWMKFDLITVLNESDMFIHIIGGYNGNSGYCTNHYFQLCYPDATLHFFLKIVTLYPKKKYCKNMYDKIERFQTRRNVFEKINQFCFIHMIYHSFVKYKIETETHQFRHVFIEEKNLKYNKLS</sequence>
<dbReference type="Proteomes" id="UP000023152">
    <property type="component" value="Unassembled WGS sequence"/>
</dbReference>
<organism evidence="1 2">
    <name type="scientific">Reticulomyxa filosa</name>
    <dbReference type="NCBI Taxonomy" id="46433"/>
    <lineage>
        <taxon>Eukaryota</taxon>
        <taxon>Sar</taxon>
        <taxon>Rhizaria</taxon>
        <taxon>Retaria</taxon>
        <taxon>Foraminifera</taxon>
        <taxon>Monothalamids</taxon>
        <taxon>Reticulomyxidae</taxon>
        <taxon>Reticulomyxa</taxon>
    </lineage>
</organism>
<reference evidence="1 2" key="1">
    <citation type="journal article" date="2013" name="Curr. Biol.">
        <title>The Genome of the Foraminiferan Reticulomyxa filosa.</title>
        <authorList>
            <person name="Glockner G."/>
            <person name="Hulsmann N."/>
            <person name="Schleicher M."/>
            <person name="Noegel A.A."/>
            <person name="Eichinger L."/>
            <person name="Gallinger C."/>
            <person name="Pawlowski J."/>
            <person name="Sierra R."/>
            <person name="Euteneuer U."/>
            <person name="Pillet L."/>
            <person name="Moustafa A."/>
            <person name="Platzer M."/>
            <person name="Groth M."/>
            <person name="Szafranski K."/>
            <person name="Schliwa M."/>
        </authorList>
    </citation>
    <scope>NUCLEOTIDE SEQUENCE [LARGE SCALE GENOMIC DNA]</scope>
</reference>
<evidence type="ECO:0000313" key="1">
    <source>
        <dbReference type="EMBL" id="ETO33826.1"/>
    </source>
</evidence>
<dbReference type="SUPFAM" id="SSF117281">
    <property type="entry name" value="Kelch motif"/>
    <property type="match status" value="1"/>
</dbReference>